<keyword evidence="1" id="KW-1133">Transmembrane helix</keyword>
<evidence type="ECO:0000256" key="1">
    <source>
        <dbReference type="SAM" id="Phobius"/>
    </source>
</evidence>
<dbReference type="AlphaFoldDB" id="A0A423PN25"/>
<reference evidence="2 3" key="1">
    <citation type="submission" date="2013-10" db="EMBL/GenBank/DDBJ databases">
        <title>Salinisphaera japonica YTM-1 Genome Sequencing.</title>
        <authorList>
            <person name="Lai Q."/>
            <person name="Li C."/>
            <person name="Shao Z."/>
        </authorList>
    </citation>
    <scope>NUCLEOTIDE SEQUENCE [LARGE SCALE GENOMIC DNA]</scope>
    <source>
        <strain evidence="2 3">YTM-1</strain>
    </source>
</reference>
<proteinExistence type="predicted"/>
<keyword evidence="3" id="KW-1185">Reference proteome</keyword>
<organism evidence="2 3">
    <name type="scientific">Salinisphaera japonica YTM-1</name>
    <dbReference type="NCBI Taxonomy" id="1209778"/>
    <lineage>
        <taxon>Bacteria</taxon>
        <taxon>Pseudomonadati</taxon>
        <taxon>Pseudomonadota</taxon>
        <taxon>Gammaproteobacteria</taxon>
        <taxon>Salinisphaerales</taxon>
        <taxon>Salinisphaeraceae</taxon>
        <taxon>Salinisphaera</taxon>
    </lineage>
</organism>
<keyword evidence="1" id="KW-0812">Transmembrane</keyword>
<feature type="transmembrane region" description="Helical" evidence="1">
    <location>
        <begin position="98"/>
        <end position="119"/>
    </location>
</feature>
<dbReference type="InParanoid" id="A0A423PN25"/>
<dbReference type="EMBL" id="AYKG01000031">
    <property type="protein sequence ID" value="ROO26977.1"/>
    <property type="molecule type" value="Genomic_DNA"/>
</dbReference>
<dbReference type="RefSeq" id="WP_245963285.1">
    <property type="nucleotide sequence ID" value="NZ_AYKG01000031.1"/>
</dbReference>
<feature type="transmembrane region" description="Helical" evidence="1">
    <location>
        <begin position="131"/>
        <end position="152"/>
    </location>
</feature>
<gene>
    <name evidence="2" type="ORF">SAJA_10295</name>
</gene>
<protein>
    <submittedName>
        <fullName evidence="2">Uncharacterized protein</fullName>
    </submittedName>
</protein>
<evidence type="ECO:0000313" key="2">
    <source>
        <dbReference type="EMBL" id="ROO26977.1"/>
    </source>
</evidence>
<accession>A0A423PN25</accession>
<keyword evidence="1" id="KW-0472">Membrane</keyword>
<sequence>MATRYPRESEPRESLYNDALGTVSAAGRVRNTRGARHGSRGQRLAANDVSVLSSWLFRELKVMSKPSAARPGVIVLFIGTIMSLVAALYGYFAPLTGVNATLGALLTIVVSVVLIVFGLALARAGSRGARVAWRCVILVGLVGNAFAGALLHEWWLCLGMLIGVVGLVIDCFGSAGAEGRV</sequence>
<dbReference type="Proteomes" id="UP000285310">
    <property type="component" value="Unassembled WGS sequence"/>
</dbReference>
<comment type="caution">
    <text evidence="2">The sequence shown here is derived from an EMBL/GenBank/DDBJ whole genome shotgun (WGS) entry which is preliminary data.</text>
</comment>
<name>A0A423PN25_9GAMM</name>
<evidence type="ECO:0000313" key="3">
    <source>
        <dbReference type="Proteomes" id="UP000285310"/>
    </source>
</evidence>
<feature type="transmembrane region" description="Helical" evidence="1">
    <location>
        <begin position="73"/>
        <end position="92"/>
    </location>
</feature>
<feature type="transmembrane region" description="Helical" evidence="1">
    <location>
        <begin position="158"/>
        <end position="177"/>
    </location>
</feature>